<feature type="domain" description="Glycosyl transferase family 28 C-terminal" evidence="3">
    <location>
        <begin position="224"/>
        <end position="303"/>
    </location>
</feature>
<dbReference type="Gene3D" id="3.40.50.2000">
    <property type="entry name" value="Glycogen Phosphorylase B"/>
    <property type="match status" value="1"/>
</dbReference>
<evidence type="ECO:0000256" key="2">
    <source>
        <dbReference type="PIRSR" id="PIRSR620023-2"/>
    </source>
</evidence>
<dbReference type="GO" id="GO:0016758">
    <property type="term" value="F:hexosyltransferase activity"/>
    <property type="evidence" value="ECO:0007669"/>
    <property type="project" value="InterPro"/>
</dbReference>
<dbReference type="Gene3D" id="3.40.50.11190">
    <property type="match status" value="1"/>
</dbReference>
<organism evidence="4 5">
    <name type="scientific">Pseudomonas frederiksbergensis</name>
    <dbReference type="NCBI Taxonomy" id="104087"/>
    <lineage>
        <taxon>Bacteria</taxon>
        <taxon>Pseudomonadati</taxon>
        <taxon>Pseudomonadota</taxon>
        <taxon>Gammaproteobacteria</taxon>
        <taxon>Pseudomonadales</taxon>
        <taxon>Pseudomonadaceae</taxon>
        <taxon>Pseudomonas</taxon>
    </lineage>
</organism>
<gene>
    <name evidence="4" type="ORF">BLL42_06270</name>
</gene>
<dbReference type="InterPro" id="IPR020023">
    <property type="entry name" value="PseG"/>
</dbReference>
<dbReference type="SUPFAM" id="SSF55729">
    <property type="entry name" value="Acyl-CoA N-acyltransferases (Nat)"/>
    <property type="match status" value="1"/>
</dbReference>
<dbReference type="OrthoDB" id="9788924at2"/>
<name>A0A1J0EHR0_9PSED</name>
<evidence type="ECO:0000313" key="4">
    <source>
        <dbReference type="EMBL" id="APC15348.1"/>
    </source>
</evidence>
<dbReference type="Proteomes" id="UP000182567">
    <property type="component" value="Chromosome"/>
</dbReference>
<evidence type="ECO:0000313" key="5">
    <source>
        <dbReference type="Proteomes" id="UP000182567"/>
    </source>
</evidence>
<dbReference type="EMBL" id="CP017886">
    <property type="protein sequence ID" value="APC15348.1"/>
    <property type="molecule type" value="Genomic_DNA"/>
</dbReference>
<dbReference type="InterPro" id="IPR007235">
    <property type="entry name" value="Glyco_trans_28_C"/>
</dbReference>
<reference evidence="5" key="1">
    <citation type="submission" date="2016-10" db="EMBL/GenBank/DDBJ databases">
        <title>Pseudomonas frederiksbergensis ERGS4:02 complete genome.</title>
        <authorList>
            <person name="Kumar R."/>
            <person name="Acharya V."/>
            <person name="Singh D."/>
        </authorList>
    </citation>
    <scope>NUCLEOTIDE SEQUENCE [LARGE SCALE GENOMIC DNA]</scope>
    <source>
        <strain evidence="5">ERGS4:02</strain>
    </source>
</reference>
<evidence type="ECO:0000259" key="3">
    <source>
        <dbReference type="Pfam" id="PF04101"/>
    </source>
</evidence>
<proteinExistence type="predicted"/>
<sequence>MRVLIRADASSAIGSGHVARCLTLAQVLRDSGAQVLFACRVLPGNSLARLQAQGFRTVALPADYPGENPSLGIEALLPWQADIAALGDCLAAEGRFDWIVVDHYGLDHQWQGAARQWARRIAAIDDLNNRKHAVDLLFDQNLTANDRAYAQRALNPCRQLFGPRHALIRDEFRRVPLPINPRPARVLVNFGGLDGAGETWKAMRALADFTELEVDFVAGAANPALEQMQAMAAQRPKWRLQTFVSDFAQLMAQADLFIGAGGGTTWERAALGLPTLCIAVAGNQQANAERLAAAGAHVYLGTSEQVDVDCLRQATGFVLSNISLRQSLAQCSRRLVDGLGARRFAVALSGESLQLRQAGSADERLLFDGRNAVTVRRWSVNQALISWQAHRAWMTASLANAQRLLLIGQTTDGPVGVLRYDRCGTRAEVSVYLFEGRFGVGWGRELLARGEAFVSQHWPDLTAIEAQVLPANAASIKLFDEAGYTQSACRFERVLKDQNHD</sequence>
<protein>
    <submittedName>
        <fullName evidence="4">UDP-2,4-diacetamido-2,4, 6-trideoxy-beta-L-altropyranose hydrolase</fullName>
    </submittedName>
</protein>
<dbReference type="PANTHER" id="PTHR21015">
    <property type="entry name" value="UDP-N-ACETYLGLUCOSAMINE--N-ACETYLMURAMYL-(PENTAPEPTIDE) PYROPHOSPHORYL-UNDECAPRENOL N-ACETYLGLUCOSAMINE TRANSFERASE 1"/>
    <property type="match status" value="1"/>
</dbReference>
<dbReference type="SUPFAM" id="SSF53756">
    <property type="entry name" value="UDP-Glycosyltransferase/glycogen phosphorylase"/>
    <property type="match status" value="1"/>
</dbReference>
<feature type="active site" description="Proton acceptor" evidence="1">
    <location>
        <position position="17"/>
    </location>
</feature>
<dbReference type="Pfam" id="PF04101">
    <property type="entry name" value="Glyco_tran_28_C"/>
    <property type="match status" value="1"/>
</dbReference>
<dbReference type="Gene3D" id="3.40.630.30">
    <property type="match status" value="1"/>
</dbReference>
<feature type="binding site" evidence="2">
    <location>
        <position position="169"/>
    </location>
    <ligand>
        <name>substrate</name>
    </ligand>
</feature>
<dbReference type="InterPro" id="IPR016181">
    <property type="entry name" value="Acyl_CoA_acyltransferase"/>
</dbReference>
<dbReference type="AlphaFoldDB" id="A0A1J0EHR0"/>
<dbReference type="PANTHER" id="PTHR21015:SF22">
    <property type="entry name" value="GLYCOSYLTRANSFERASE"/>
    <property type="match status" value="1"/>
</dbReference>
<dbReference type="GO" id="GO:0016787">
    <property type="term" value="F:hydrolase activity"/>
    <property type="evidence" value="ECO:0007669"/>
    <property type="project" value="UniProtKB-KW"/>
</dbReference>
<feature type="binding site" evidence="2">
    <location>
        <position position="267"/>
    </location>
    <ligand>
        <name>substrate</name>
    </ligand>
</feature>
<dbReference type="NCBIfam" id="TIGR03590">
    <property type="entry name" value="PseG"/>
    <property type="match status" value="1"/>
</dbReference>
<dbReference type="GeneID" id="46907826"/>
<accession>A0A1J0EHR0</accession>
<dbReference type="RefSeq" id="WP_071551298.1">
    <property type="nucleotide sequence ID" value="NZ_CP017886.1"/>
</dbReference>
<evidence type="ECO:0000256" key="1">
    <source>
        <dbReference type="PIRSR" id="PIRSR620023-1"/>
    </source>
</evidence>
<keyword evidence="4" id="KW-0378">Hydrolase</keyword>